<comment type="caution">
    <text evidence="8">The sequence shown here is derived from an EMBL/GenBank/DDBJ whole genome shotgun (WGS) entry which is preliminary data.</text>
</comment>
<dbReference type="GO" id="GO:0016987">
    <property type="term" value="F:sigma factor activity"/>
    <property type="evidence" value="ECO:0007669"/>
    <property type="project" value="UniProtKB-KW"/>
</dbReference>
<sequence>MDFEQVYQTYFKSVYRYIRRLSGDEQLAEEITSETFVQVMRSIGTFRGDCDLRVWICQIAKNTYYTHLKKQNRVAALDEEAWLALADPAAPVEERLDAKEDAQRIRALLHTLPEPYKEVFMWRTLGELSFAEIGALYGKTANWACVTYHRARQQIKTGMEEPL</sequence>
<dbReference type="InterPro" id="IPR013324">
    <property type="entry name" value="RNA_pol_sigma_r3/r4-like"/>
</dbReference>
<keyword evidence="5" id="KW-0804">Transcription</keyword>
<dbReference type="SUPFAM" id="SSF88659">
    <property type="entry name" value="Sigma3 and sigma4 domains of RNA polymerase sigma factors"/>
    <property type="match status" value="1"/>
</dbReference>
<organism evidence="8 9">
    <name type="scientific">Candidatus Gemmiger avicola</name>
    <dbReference type="NCBI Taxonomy" id="2838605"/>
    <lineage>
        <taxon>Bacteria</taxon>
        <taxon>Bacillati</taxon>
        <taxon>Bacillota</taxon>
        <taxon>Clostridia</taxon>
        <taxon>Eubacteriales</taxon>
        <taxon>Gemmiger</taxon>
    </lineage>
</organism>
<dbReference type="Gene3D" id="1.10.1740.10">
    <property type="match status" value="1"/>
</dbReference>
<gene>
    <name evidence="8" type="ORF">H9945_02205</name>
</gene>
<dbReference type="SUPFAM" id="SSF88946">
    <property type="entry name" value="Sigma2 domain of RNA polymerase sigma factors"/>
    <property type="match status" value="1"/>
</dbReference>
<keyword evidence="2" id="KW-0805">Transcription regulation</keyword>
<dbReference type="PANTHER" id="PTHR43133">
    <property type="entry name" value="RNA POLYMERASE ECF-TYPE SIGMA FACTO"/>
    <property type="match status" value="1"/>
</dbReference>
<keyword evidence="3" id="KW-0731">Sigma factor</keyword>
<dbReference type="EMBL" id="DWYG01000023">
    <property type="protein sequence ID" value="HJB41290.1"/>
    <property type="molecule type" value="Genomic_DNA"/>
</dbReference>
<feature type="domain" description="RNA polymerase sigma factor 70 region 4 type 2" evidence="7">
    <location>
        <begin position="103"/>
        <end position="154"/>
    </location>
</feature>
<comment type="similarity">
    <text evidence="1">Belongs to the sigma-70 factor family. ECF subfamily.</text>
</comment>
<evidence type="ECO:0000256" key="5">
    <source>
        <dbReference type="ARBA" id="ARBA00023163"/>
    </source>
</evidence>
<dbReference type="Gene3D" id="1.10.10.10">
    <property type="entry name" value="Winged helix-like DNA-binding domain superfamily/Winged helix DNA-binding domain"/>
    <property type="match status" value="1"/>
</dbReference>
<evidence type="ECO:0000259" key="6">
    <source>
        <dbReference type="Pfam" id="PF04542"/>
    </source>
</evidence>
<evidence type="ECO:0000256" key="4">
    <source>
        <dbReference type="ARBA" id="ARBA00023125"/>
    </source>
</evidence>
<dbReference type="GO" id="GO:0003677">
    <property type="term" value="F:DNA binding"/>
    <property type="evidence" value="ECO:0007669"/>
    <property type="project" value="UniProtKB-KW"/>
</dbReference>
<dbReference type="GO" id="GO:0006352">
    <property type="term" value="P:DNA-templated transcription initiation"/>
    <property type="evidence" value="ECO:0007669"/>
    <property type="project" value="InterPro"/>
</dbReference>
<dbReference type="InterPro" id="IPR013325">
    <property type="entry name" value="RNA_pol_sigma_r2"/>
</dbReference>
<evidence type="ECO:0000313" key="9">
    <source>
        <dbReference type="Proteomes" id="UP000886803"/>
    </source>
</evidence>
<dbReference type="InterPro" id="IPR014284">
    <property type="entry name" value="RNA_pol_sigma-70_dom"/>
</dbReference>
<dbReference type="CDD" id="cd06171">
    <property type="entry name" value="Sigma70_r4"/>
    <property type="match status" value="1"/>
</dbReference>
<evidence type="ECO:0000313" key="8">
    <source>
        <dbReference type="EMBL" id="HJB41290.1"/>
    </source>
</evidence>
<dbReference type="InterPro" id="IPR036388">
    <property type="entry name" value="WH-like_DNA-bd_sf"/>
</dbReference>
<dbReference type="PANTHER" id="PTHR43133:SF8">
    <property type="entry name" value="RNA POLYMERASE SIGMA FACTOR HI_1459-RELATED"/>
    <property type="match status" value="1"/>
</dbReference>
<evidence type="ECO:0000256" key="2">
    <source>
        <dbReference type="ARBA" id="ARBA00023015"/>
    </source>
</evidence>
<evidence type="ECO:0000256" key="3">
    <source>
        <dbReference type="ARBA" id="ARBA00023082"/>
    </source>
</evidence>
<reference evidence="8" key="1">
    <citation type="journal article" date="2021" name="PeerJ">
        <title>Extensive microbial diversity within the chicken gut microbiome revealed by metagenomics and culture.</title>
        <authorList>
            <person name="Gilroy R."/>
            <person name="Ravi A."/>
            <person name="Getino M."/>
            <person name="Pursley I."/>
            <person name="Horton D.L."/>
            <person name="Alikhan N.F."/>
            <person name="Baker D."/>
            <person name="Gharbi K."/>
            <person name="Hall N."/>
            <person name="Watson M."/>
            <person name="Adriaenssens E.M."/>
            <person name="Foster-Nyarko E."/>
            <person name="Jarju S."/>
            <person name="Secka A."/>
            <person name="Antonio M."/>
            <person name="Oren A."/>
            <person name="Chaudhuri R.R."/>
            <person name="La Ragione R."/>
            <person name="Hildebrand F."/>
            <person name="Pallen M.J."/>
        </authorList>
    </citation>
    <scope>NUCLEOTIDE SEQUENCE</scope>
    <source>
        <strain evidence="8">ChiBcec8-13705</strain>
    </source>
</reference>
<evidence type="ECO:0000259" key="7">
    <source>
        <dbReference type="Pfam" id="PF08281"/>
    </source>
</evidence>
<dbReference type="Proteomes" id="UP000886803">
    <property type="component" value="Unassembled WGS sequence"/>
</dbReference>
<dbReference type="Pfam" id="PF08281">
    <property type="entry name" value="Sigma70_r4_2"/>
    <property type="match status" value="1"/>
</dbReference>
<keyword evidence="4" id="KW-0238">DNA-binding</keyword>
<accession>A0A9D2M5Q8</accession>
<dbReference type="AlphaFoldDB" id="A0A9D2M5Q8"/>
<dbReference type="InterPro" id="IPR013249">
    <property type="entry name" value="RNA_pol_sigma70_r4_t2"/>
</dbReference>
<reference evidence="8" key="2">
    <citation type="submission" date="2021-04" db="EMBL/GenBank/DDBJ databases">
        <authorList>
            <person name="Gilroy R."/>
        </authorList>
    </citation>
    <scope>NUCLEOTIDE SEQUENCE</scope>
    <source>
        <strain evidence="8">ChiBcec8-13705</strain>
    </source>
</reference>
<dbReference type="InterPro" id="IPR039425">
    <property type="entry name" value="RNA_pol_sigma-70-like"/>
</dbReference>
<evidence type="ECO:0000256" key="1">
    <source>
        <dbReference type="ARBA" id="ARBA00010641"/>
    </source>
</evidence>
<feature type="domain" description="RNA polymerase sigma-70 region 2" evidence="6">
    <location>
        <begin position="7"/>
        <end position="73"/>
    </location>
</feature>
<proteinExistence type="inferred from homology"/>
<protein>
    <submittedName>
        <fullName evidence="8">RNA polymerase sigma factor</fullName>
    </submittedName>
</protein>
<dbReference type="Pfam" id="PF04542">
    <property type="entry name" value="Sigma70_r2"/>
    <property type="match status" value="1"/>
</dbReference>
<dbReference type="InterPro" id="IPR007627">
    <property type="entry name" value="RNA_pol_sigma70_r2"/>
</dbReference>
<name>A0A9D2M5Q8_9FIRM</name>
<dbReference type="NCBIfam" id="TIGR02937">
    <property type="entry name" value="sigma70-ECF"/>
    <property type="match status" value="1"/>
</dbReference>